<reference evidence="9 12" key="2">
    <citation type="submission" date="2019-07" db="EMBL/GenBank/DDBJ databases">
        <title>Whole genome shotgun sequence of Staphylococcus arlettae NBRC 109765.</title>
        <authorList>
            <person name="Hosoyama A."/>
            <person name="Uohara A."/>
            <person name="Ohji S."/>
            <person name="Ichikawa N."/>
        </authorList>
    </citation>
    <scope>NUCLEOTIDE SEQUENCE [LARGE SCALE GENOMIC DNA]</scope>
    <source>
        <strain evidence="9 12">NBRC 109765</strain>
    </source>
</reference>
<dbReference type="STRING" id="1212545.SARL_08534"/>
<dbReference type="Pfam" id="PF00881">
    <property type="entry name" value="Nitroreductase"/>
    <property type="match status" value="1"/>
</dbReference>
<evidence type="ECO:0000256" key="7">
    <source>
        <dbReference type="ARBA" id="ARBA00023027"/>
    </source>
</evidence>
<dbReference type="Proteomes" id="UP000321598">
    <property type="component" value="Unassembled WGS sequence"/>
</dbReference>
<proteinExistence type="inferred from homology"/>
<evidence type="ECO:0000256" key="1">
    <source>
        <dbReference type="ARBA" id="ARBA00001917"/>
    </source>
</evidence>
<evidence type="ECO:0000256" key="2">
    <source>
        <dbReference type="ARBA" id="ARBA00007118"/>
    </source>
</evidence>
<comment type="cofactor">
    <cofactor evidence="1">
        <name>FMN</name>
        <dbReference type="ChEBI" id="CHEBI:58210"/>
    </cofactor>
</comment>
<dbReference type="RefSeq" id="WP_103388098.1">
    <property type="nucleotide sequence ID" value="NZ_BKAV01000003.1"/>
</dbReference>
<dbReference type="Proteomes" id="UP000254956">
    <property type="component" value="Unassembled WGS sequence"/>
</dbReference>
<accession>A0A380CKK7</accession>
<evidence type="ECO:0000256" key="3">
    <source>
        <dbReference type="ARBA" id="ARBA00022630"/>
    </source>
</evidence>
<evidence type="ECO:0000256" key="4">
    <source>
        <dbReference type="ARBA" id="ARBA00022643"/>
    </source>
</evidence>
<keyword evidence="5" id="KW-0521">NADP</keyword>
<dbReference type="Gene3D" id="3.40.109.10">
    <property type="entry name" value="NADH Oxidase"/>
    <property type="match status" value="1"/>
</dbReference>
<dbReference type="InterPro" id="IPR000415">
    <property type="entry name" value="Nitroreductase-like"/>
</dbReference>
<name>A0A380CKK7_9STAP</name>
<evidence type="ECO:0000313" key="11">
    <source>
        <dbReference type="Proteomes" id="UP000254956"/>
    </source>
</evidence>
<gene>
    <name evidence="10" type="ORF">NCTC12413_02039</name>
    <name evidence="9" type="ORF">SAR03_05730</name>
</gene>
<evidence type="ECO:0000256" key="5">
    <source>
        <dbReference type="ARBA" id="ARBA00022857"/>
    </source>
</evidence>
<dbReference type="PANTHER" id="PTHR43821">
    <property type="entry name" value="NAD(P)H NITROREDUCTASE YDJA-RELATED"/>
    <property type="match status" value="1"/>
</dbReference>
<dbReference type="SUPFAM" id="SSF55469">
    <property type="entry name" value="FMN-dependent nitroreductase-like"/>
    <property type="match status" value="1"/>
</dbReference>
<dbReference type="EMBL" id="BKAV01000003">
    <property type="protein sequence ID" value="GEP99535.1"/>
    <property type="molecule type" value="Genomic_DNA"/>
</dbReference>
<comment type="similarity">
    <text evidence="2">Belongs to the nitroreductase family.</text>
</comment>
<keyword evidence="6" id="KW-0560">Oxidoreductase</keyword>
<sequence length="179" mass="20944">MELQDAIANRRSIKMFKRDMVIDDQVLYQAIEQSTYAPNHGMRQPWRVVHIAKNRLGEMSKQVSRIAFHHQPDKQQDHYNAVTNLGGMLALIVQEDPRQKENLENYLAFGAFAQNLMLLLHEAQIGTCWKTPQYIFLPQIRNVFGVKDNESLVGFMYLTDMEDEMHHPPRQTQNIMTQF</sequence>
<keyword evidence="4" id="KW-0288">FMN</keyword>
<dbReference type="InterPro" id="IPR029479">
    <property type="entry name" value="Nitroreductase"/>
</dbReference>
<evidence type="ECO:0000313" key="10">
    <source>
        <dbReference type="EMBL" id="SUJ22890.1"/>
    </source>
</evidence>
<feature type="domain" description="Nitroreductase" evidence="8">
    <location>
        <begin position="7"/>
        <end position="157"/>
    </location>
</feature>
<dbReference type="EMBL" id="UGZE01000001">
    <property type="protein sequence ID" value="SUJ22890.1"/>
    <property type="molecule type" value="Genomic_DNA"/>
</dbReference>
<keyword evidence="3" id="KW-0285">Flavoprotein</keyword>
<protein>
    <submittedName>
        <fullName evidence="10">Nitroreductase</fullName>
    </submittedName>
</protein>
<reference evidence="10 11" key="1">
    <citation type="submission" date="2018-06" db="EMBL/GenBank/DDBJ databases">
        <authorList>
            <consortium name="Pathogen Informatics"/>
            <person name="Doyle S."/>
        </authorList>
    </citation>
    <scope>NUCLEOTIDE SEQUENCE [LARGE SCALE GENOMIC DNA]</scope>
    <source>
        <strain evidence="10 11">NCTC12413</strain>
    </source>
</reference>
<organism evidence="10 11">
    <name type="scientific">Staphylococcus arlettae</name>
    <dbReference type="NCBI Taxonomy" id="29378"/>
    <lineage>
        <taxon>Bacteria</taxon>
        <taxon>Bacillati</taxon>
        <taxon>Bacillota</taxon>
        <taxon>Bacilli</taxon>
        <taxon>Bacillales</taxon>
        <taxon>Staphylococcaceae</taxon>
        <taxon>Staphylococcus</taxon>
    </lineage>
</organism>
<dbReference type="CDD" id="cd02135">
    <property type="entry name" value="YdjA-like"/>
    <property type="match status" value="1"/>
</dbReference>
<keyword evidence="12" id="KW-1185">Reference proteome</keyword>
<evidence type="ECO:0000313" key="12">
    <source>
        <dbReference type="Proteomes" id="UP000321598"/>
    </source>
</evidence>
<dbReference type="InterPro" id="IPR026021">
    <property type="entry name" value="YdjA-like"/>
</dbReference>
<keyword evidence="7" id="KW-0520">NAD</keyword>
<dbReference type="OrthoDB" id="9804207at2"/>
<evidence type="ECO:0000259" key="8">
    <source>
        <dbReference type="Pfam" id="PF00881"/>
    </source>
</evidence>
<evidence type="ECO:0000256" key="6">
    <source>
        <dbReference type="ARBA" id="ARBA00023002"/>
    </source>
</evidence>
<dbReference type="AlphaFoldDB" id="A0A380CKK7"/>
<dbReference type="GO" id="GO:0016491">
    <property type="term" value="F:oxidoreductase activity"/>
    <property type="evidence" value="ECO:0007669"/>
    <property type="project" value="UniProtKB-KW"/>
</dbReference>
<dbReference type="PANTHER" id="PTHR43821:SF1">
    <property type="entry name" value="NAD(P)H NITROREDUCTASE YDJA-RELATED"/>
    <property type="match status" value="1"/>
</dbReference>
<evidence type="ECO:0000313" key="9">
    <source>
        <dbReference type="EMBL" id="GEP99535.1"/>
    </source>
</evidence>
<dbReference type="InterPro" id="IPR052530">
    <property type="entry name" value="NAD(P)H_nitroreductase"/>
</dbReference>